<gene>
    <name evidence="1" type="ORF">EM_166</name>
</gene>
<dbReference type="Proteomes" id="UP000831536">
    <property type="component" value="Segment"/>
</dbReference>
<proteinExistence type="predicted"/>
<evidence type="ECO:0000313" key="1">
    <source>
        <dbReference type="EMBL" id="UPW35951.1"/>
    </source>
</evidence>
<sequence length="160" mass="17475">MIIAFIVVACVVAGISAIVAPVYYFSRVLEKETVAARNILISTEDGTVNLGQSVRSEKLLYSVCIKVADRKPACEFTTKDKLLLDVKQVMKTGEATALDIKIGVNAAVTYTGENDQKATALIPPHGKFLPAGTTTEEHIASINQLFDDVYQDYKQNFSKM</sequence>
<name>A0AAE9HKE1_9CAUD</name>
<protein>
    <submittedName>
        <fullName evidence="1">Uncharacterized protein</fullName>
    </submittedName>
</protein>
<organism evidence="1 2">
    <name type="scientific">Pseudomonas phage EM</name>
    <dbReference type="NCBI Taxonomy" id="2936914"/>
    <lineage>
        <taxon>Viruses</taxon>
        <taxon>Duplodnaviria</taxon>
        <taxon>Heunggongvirae</taxon>
        <taxon>Uroviricota</taxon>
        <taxon>Caudoviricetes</taxon>
        <taxon>Vandenendeviridae</taxon>
        <taxon>Skurskavirinae</taxon>
        <taxon>Baldwinvirus</taxon>
        <taxon>Baldwinvirus EM</taxon>
    </lineage>
</organism>
<evidence type="ECO:0000313" key="2">
    <source>
        <dbReference type="Proteomes" id="UP000831536"/>
    </source>
</evidence>
<reference evidence="1" key="1">
    <citation type="journal article" date="2022" name="J. Appl. Microbiol.">
        <title>Bacteriophage-Antibiotic Combinations Against Multidrug-Resistant Pseudomonas aeruginosa.</title>
        <authorList>
            <person name="Holger D."/>
            <person name="Lev K.L."/>
            <person name="Kebriaei R."/>
            <person name="Morrisette T."/>
            <person name="Shah R."/>
            <person name="Alexander J."/>
            <person name="Lehman S.M."/>
            <person name="Rybak M.J."/>
        </authorList>
    </citation>
    <scope>NUCLEOTIDE SEQUENCE</scope>
</reference>
<accession>A0AAE9HKE1</accession>
<keyword evidence="2" id="KW-1185">Reference proteome</keyword>
<dbReference type="EMBL" id="ON169972">
    <property type="protein sequence ID" value="UPW35951.1"/>
    <property type="molecule type" value="Genomic_DNA"/>
</dbReference>